<evidence type="ECO:0000313" key="2">
    <source>
        <dbReference type="EMBL" id="MBB5155051.1"/>
    </source>
</evidence>
<protein>
    <submittedName>
        <fullName evidence="2">Uncharacterized protein</fullName>
    </submittedName>
</protein>
<dbReference type="RefSeq" id="WP_184726464.1">
    <property type="nucleotide sequence ID" value="NZ_JACHIW010000001.1"/>
</dbReference>
<feature type="transmembrane region" description="Helical" evidence="1">
    <location>
        <begin position="12"/>
        <end position="31"/>
    </location>
</feature>
<evidence type="ECO:0000256" key="1">
    <source>
        <dbReference type="SAM" id="Phobius"/>
    </source>
</evidence>
<dbReference type="EMBL" id="JACHIW010000001">
    <property type="protein sequence ID" value="MBB5155051.1"/>
    <property type="molecule type" value="Genomic_DNA"/>
</dbReference>
<evidence type="ECO:0000313" key="3">
    <source>
        <dbReference type="Proteomes" id="UP000584374"/>
    </source>
</evidence>
<name>A0A840Q5S9_9PSEU</name>
<comment type="caution">
    <text evidence="2">The sequence shown here is derived from an EMBL/GenBank/DDBJ whole genome shotgun (WGS) entry which is preliminary data.</text>
</comment>
<gene>
    <name evidence="2" type="ORF">BJ970_002585</name>
</gene>
<proteinExistence type="predicted"/>
<reference evidence="2 3" key="1">
    <citation type="submission" date="2020-08" db="EMBL/GenBank/DDBJ databases">
        <title>Sequencing the genomes of 1000 actinobacteria strains.</title>
        <authorList>
            <person name="Klenk H.-P."/>
        </authorList>
    </citation>
    <scope>NUCLEOTIDE SEQUENCE [LARGE SCALE GENOMIC DNA]</scope>
    <source>
        <strain evidence="2 3">DSM 45584</strain>
    </source>
</reference>
<keyword evidence="3" id="KW-1185">Reference proteome</keyword>
<dbReference type="Proteomes" id="UP000584374">
    <property type="component" value="Unassembled WGS sequence"/>
</dbReference>
<keyword evidence="1" id="KW-0472">Membrane</keyword>
<dbReference type="AlphaFoldDB" id="A0A840Q5S9"/>
<sequence length="63" mass="6490">MILLHLFQDPAFFLAVIAGFAVMAGLFAIPIRGGTGQHAGAGPGAVLVWQLSAALEAERAART</sequence>
<accession>A0A840Q5S9</accession>
<organism evidence="2 3">
    <name type="scientific">Saccharopolyspora phatthalungensis</name>
    <dbReference type="NCBI Taxonomy" id="664693"/>
    <lineage>
        <taxon>Bacteria</taxon>
        <taxon>Bacillati</taxon>
        <taxon>Actinomycetota</taxon>
        <taxon>Actinomycetes</taxon>
        <taxon>Pseudonocardiales</taxon>
        <taxon>Pseudonocardiaceae</taxon>
        <taxon>Saccharopolyspora</taxon>
    </lineage>
</organism>
<keyword evidence="1" id="KW-1133">Transmembrane helix</keyword>
<keyword evidence="1" id="KW-0812">Transmembrane</keyword>